<gene>
    <name evidence="2" type="ORF">LCGC14_0345040</name>
</gene>
<sequence length="84" mass="9577">MKISSRRSDAVLDKRDWPVGRVKGRPVVNVIRLLLWTRKILRGTWSRIPNATTLATMDRTDRGEDLRSFDNADETVSQSPAVVQ</sequence>
<dbReference type="AlphaFoldDB" id="A0A0F9WKL0"/>
<feature type="compositionally biased region" description="Basic and acidic residues" evidence="1">
    <location>
        <begin position="58"/>
        <end position="70"/>
    </location>
</feature>
<dbReference type="EMBL" id="LAZR01000254">
    <property type="protein sequence ID" value="KKN79028.1"/>
    <property type="molecule type" value="Genomic_DNA"/>
</dbReference>
<feature type="compositionally biased region" description="Polar residues" evidence="1">
    <location>
        <begin position="74"/>
        <end position="84"/>
    </location>
</feature>
<accession>A0A0F9WKL0</accession>
<reference evidence="2" key="1">
    <citation type="journal article" date="2015" name="Nature">
        <title>Complex archaea that bridge the gap between prokaryotes and eukaryotes.</title>
        <authorList>
            <person name="Spang A."/>
            <person name="Saw J.H."/>
            <person name="Jorgensen S.L."/>
            <person name="Zaremba-Niedzwiedzka K."/>
            <person name="Martijn J."/>
            <person name="Lind A.E."/>
            <person name="van Eijk R."/>
            <person name="Schleper C."/>
            <person name="Guy L."/>
            <person name="Ettema T.J."/>
        </authorList>
    </citation>
    <scope>NUCLEOTIDE SEQUENCE</scope>
</reference>
<comment type="caution">
    <text evidence="2">The sequence shown here is derived from an EMBL/GenBank/DDBJ whole genome shotgun (WGS) entry which is preliminary data.</text>
</comment>
<proteinExistence type="predicted"/>
<evidence type="ECO:0000313" key="2">
    <source>
        <dbReference type="EMBL" id="KKN79028.1"/>
    </source>
</evidence>
<protein>
    <submittedName>
        <fullName evidence="2">Uncharacterized protein</fullName>
    </submittedName>
</protein>
<evidence type="ECO:0000256" key="1">
    <source>
        <dbReference type="SAM" id="MobiDB-lite"/>
    </source>
</evidence>
<name>A0A0F9WKL0_9ZZZZ</name>
<organism evidence="2">
    <name type="scientific">marine sediment metagenome</name>
    <dbReference type="NCBI Taxonomy" id="412755"/>
    <lineage>
        <taxon>unclassified sequences</taxon>
        <taxon>metagenomes</taxon>
        <taxon>ecological metagenomes</taxon>
    </lineage>
</organism>
<feature type="region of interest" description="Disordered" evidence="1">
    <location>
        <begin position="52"/>
        <end position="84"/>
    </location>
</feature>